<sequence length="111" mass="11898">MTMKAGLMALAACALATPAMAANTLPDPFVQESATLRLDGLDLTTVDGQRRLAIRMDNAARAVCGEGLDTVHLRAHARARECRTEVLAKIREQIETRVAANEAPVQLASSR</sequence>
<comment type="caution">
    <text evidence="2">The sequence shown here is derived from an EMBL/GenBank/DDBJ whole genome shotgun (WGS) entry which is preliminary data.</text>
</comment>
<dbReference type="Proteomes" id="UP000309389">
    <property type="component" value="Unassembled WGS sequence"/>
</dbReference>
<proteinExistence type="predicted"/>
<reference evidence="2 3" key="1">
    <citation type="submission" date="2019-04" db="EMBL/GenBank/DDBJ databases">
        <title>Altererythrobacter aquimixticola sp. nov., isolated from sediment of junction between the ocean and a freshwater spring.</title>
        <authorList>
            <person name="Yoon J.-H."/>
        </authorList>
    </citation>
    <scope>NUCLEOTIDE SEQUENCE [LARGE SCALE GENOMIC DNA]</scope>
    <source>
        <strain evidence="2 3">SSKS-13</strain>
    </source>
</reference>
<keyword evidence="1" id="KW-0732">Signal</keyword>
<dbReference type="EMBL" id="SSHH01000003">
    <property type="protein sequence ID" value="TIX49833.1"/>
    <property type="molecule type" value="Genomic_DNA"/>
</dbReference>
<dbReference type="NCBIfam" id="TIGR04433">
    <property type="entry name" value="UrcA_uranyl"/>
    <property type="match status" value="1"/>
</dbReference>
<dbReference type="AlphaFoldDB" id="A0A4T3F520"/>
<dbReference type="OrthoDB" id="7428650at2"/>
<protein>
    <submittedName>
        <fullName evidence="2">UrcA family protein</fullName>
    </submittedName>
</protein>
<evidence type="ECO:0000313" key="3">
    <source>
        <dbReference type="Proteomes" id="UP000309389"/>
    </source>
</evidence>
<organism evidence="2 3">
    <name type="scientific">Alteraurantiacibacter aquimixticola</name>
    <dbReference type="NCBI Taxonomy" id="2489173"/>
    <lineage>
        <taxon>Bacteria</taxon>
        <taxon>Pseudomonadati</taxon>
        <taxon>Pseudomonadota</taxon>
        <taxon>Alphaproteobacteria</taxon>
        <taxon>Sphingomonadales</taxon>
        <taxon>Erythrobacteraceae</taxon>
        <taxon>Alteraurantiacibacter</taxon>
    </lineage>
</organism>
<keyword evidence="3" id="KW-1185">Reference proteome</keyword>
<feature type="chain" id="PRO_5020691453" evidence="1">
    <location>
        <begin position="22"/>
        <end position="111"/>
    </location>
</feature>
<feature type="signal peptide" evidence="1">
    <location>
        <begin position="1"/>
        <end position="21"/>
    </location>
</feature>
<name>A0A4T3F520_9SPHN</name>
<gene>
    <name evidence="2" type="ORF">E5222_13590</name>
</gene>
<evidence type="ECO:0000256" key="1">
    <source>
        <dbReference type="SAM" id="SignalP"/>
    </source>
</evidence>
<dbReference type="RefSeq" id="WP_136694309.1">
    <property type="nucleotide sequence ID" value="NZ_SSHH01000003.1"/>
</dbReference>
<accession>A0A4T3F520</accession>
<dbReference type="InterPro" id="IPR030972">
    <property type="entry name" value="UrcA_uranyl"/>
</dbReference>
<evidence type="ECO:0000313" key="2">
    <source>
        <dbReference type="EMBL" id="TIX49833.1"/>
    </source>
</evidence>